<keyword evidence="2" id="KW-1185">Reference proteome</keyword>
<comment type="caution">
    <text evidence="1">The sequence shown here is derived from an EMBL/GenBank/DDBJ whole genome shotgun (WGS) entry which is preliminary data.</text>
</comment>
<dbReference type="EMBL" id="CAJJDN010000067">
    <property type="protein sequence ID" value="CAD8096962.1"/>
    <property type="molecule type" value="Genomic_DNA"/>
</dbReference>
<gene>
    <name evidence="1" type="ORF">PSON_ATCC_30995.1.T0670158</name>
</gene>
<evidence type="ECO:0000313" key="2">
    <source>
        <dbReference type="Proteomes" id="UP000692954"/>
    </source>
</evidence>
<dbReference type="OrthoDB" id="303322at2759"/>
<organism evidence="1 2">
    <name type="scientific">Paramecium sonneborni</name>
    <dbReference type="NCBI Taxonomy" id="65129"/>
    <lineage>
        <taxon>Eukaryota</taxon>
        <taxon>Sar</taxon>
        <taxon>Alveolata</taxon>
        <taxon>Ciliophora</taxon>
        <taxon>Intramacronucleata</taxon>
        <taxon>Oligohymenophorea</taxon>
        <taxon>Peniculida</taxon>
        <taxon>Parameciidae</taxon>
        <taxon>Paramecium</taxon>
    </lineage>
</organism>
<dbReference type="Proteomes" id="UP000692954">
    <property type="component" value="Unassembled WGS sequence"/>
</dbReference>
<protein>
    <submittedName>
        <fullName evidence="1">Uncharacterized protein</fullName>
    </submittedName>
</protein>
<name>A0A8S1NWY1_9CILI</name>
<sequence length="261" mass="31323">MQKYQRSKNSFIIKTQNLKQSKISPSPKQQSHRQRLKLPEIVEYQQNPFQLKSLKKRKQHNQMKKCRSSESLLEGTFNKRYQFIFYEIPYYGTQYQRHQFYVKKWKKLIVAIQSIIYILKMAVLEFKIRNSCPPKMMICHYSIHNHSYPQSPTNRNRNKSCSLDLKNRKISFGEKIQTLIIQEKTKVDNGKNNSYLQQIKYQNTKLNRLLSQKAISLQFLHATTENNKQQPSTYKIDLFERQSNNLQKQTKKLSLKLKRLQ</sequence>
<dbReference type="AlphaFoldDB" id="A0A8S1NWY1"/>
<evidence type="ECO:0000313" key="1">
    <source>
        <dbReference type="EMBL" id="CAD8096962.1"/>
    </source>
</evidence>
<proteinExistence type="predicted"/>
<accession>A0A8S1NWY1</accession>
<reference evidence="1" key="1">
    <citation type="submission" date="2021-01" db="EMBL/GenBank/DDBJ databases">
        <authorList>
            <consortium name="Genoscope - CEA"/>
            <person name="William W."/>
        </authorList>
    </citation>
    <scope>NUCLEOTIDE SEQUENCE</scope>
</reference>